<evidence type="ECO:0000256" key="5">
    <source>
        <dbReference type="ARBA" id="ARBA00022777"/>
    </source>
</evidence>
<keyword evidence="7" id="KW-0472">Membrane</keyword>
<dbReference type="InterPro" id="IPR005467">
    <property type="entry name" value="His_kinase_dom"/>
</dbReference>
<dbReference type="EMBL" id="WFKK01000035">
    <property type="protein sequence ID" value="KAB7887043.1"/>
    <property type="molecule type" value="Genomic_DNA"/>
</dbReference>
<dbReference type="InterPro" id="IPR050428">
    <property type="entry name" value="TCS_sensor_his_kinase"/>
</dbReference>
<keyword evidence="3" id="KW-0597">Phosphoprotein</keyword>
<keyword evidence="4" id="KW-0808">Transferase</keyword>
<gene>
    <name evidence="10" type="ORF">GBG18_04470</name>
    <name evidence="9" type="ORF">GBG19_11315</name>
</gene>
<feature type="coiled-coil region" evidence="6">
    <location>
        <begin position="373"/>
        <end position="407"/>
    </location>
</feature>
<dbReference type="RefSeq" id="WP_152188785.1">
    <property type="nucleotide sequence ID" value="NZ_WFKI01000034.1"/>
</dbReference>
<evidence type="ECO:0000259" key="8">
    <source>
        <dbReference type="PROSITE" id="PS50109"/>
    </source>
</evidence>
<dbReference type="Proteomes" id="UP000461010">
    <property type="component" value="Unassembled WGS sequence"/>
</dbReference>
<comment type="caution">
    <text evidence="9">The sequence shown here is derived from an EMBL/GenBank/DDBJ whole genome shotgun (WGS) entry which is preliminary data.</text>
</comment>
<dbReference type="InterPro" id="IPR036890">
    <property type="entry name" value="HATPase_C_sf"/>
</dbReference>
<keyword evidence="6" id="KW-0175">Coiled coil</keyword>
<dbReference type="GO" id="GO:0000155">
    <property type="term" value="F:phosphorelay sensor kinase activity"/>
    <property type="evidence" value="ECO:0007669"/>
    <property type="project" value="InterPro"/>
</dbReference>
<name>A0A6L4WRA1_9BACT</name>
<dbReference type="Proteomes" id="UP000472839">
    <property type="component" value="Unassembled WGS sequence"/>
</dbReference>
<evidence type="ECO:0000256" key="1">
    <source>
        <dbReference type="ARBA" id="ARBA00000085"/>
    </source>
</evidence>
<evidence type="ECO:0000256" key="2">
    <source>
        <dbReference type="ARBA" id="ARBA00012438"/>
    </source>
</evidence>
<dbReference type="AlphaFoldDB" id="A0A6L4WRA1"/>
<evidence type="ECO:0000313" key="10">
    <source>
        <dbReference type="EMBL" id="KAB7892014.1"/>
    </source>
</evidence>
<dbReference type="Gene3D" id="3.30.565.10">
    <property type="entry name" value="Histidine kinase-like ATPase, C-terminal domain"/>
    <property type="match status" value="1"/>
</dbReference>
<evidence type="ECO:0000313" key="12">
    <source>
        <dbReference type="Proteomes" id="UP000472839"/>
    </source>
</evidence>
<dbReference type="PANTHER" id="PTHR45436:SF5">
    <property type="entry name" value="SENSOR HISTIDINE KINASE TRCS"/>
    <property type="match status" value="1"/>
</dbReference>
<dbReference type="SUPFAM" id="SSF47384">
    <property type="entry name" value="Homodimeric domain of signal transducing histidine kinase"/>
    <property type="match status" value="1"/>
</dbReference>
<keyword evidence="5" id="KW-0418">Kinase</keyword>
<evidence type="ECO:0000256" key="4">
    <source>
        <dbReference type="ARBA" id="ARBA00022679"/>
    </source>
</evidence>
<sequence length="572" mass="67273">MKDNYRLNQYLSSIFYLVLFLLVIGLSTLYYLSQKNITDNFKNRIYKNSLHIREQFRLLVDKIQYDFRQKEQENIEKLNFAVDYINKNEDFSIDKLQKLLNENVTLGKYEIFIINKKYTIEKTSFKADLGLDFSKFKVVKELFDSIFEKKIDIDISAPKVDSSTMSLKRYLVKLSTDGNKIIQIAFALDSFALIKQKHKSLKYLADEIDLSFATKNTLQHIDLYNQKLKKKTMEDSWKETLVFLNQLSNTFPEHKKEIKKLVSINVNEKSLVFNEELTKILKNKDNLLVKVDNSEKYSIVYSITNGLFNKNDETKLIVKTKFNNEYFKEEINKTLYTSILVFVVLFLILFFVYRFILSNVTTKLLNIIQEINNNQISNEKDIIVQEIKTLQDDYNQLHNKLNNEVQKNQLLLSQNKQFISDMVHQIRTPLSVIMANTNLIELTQKDKNTKEFIDSINSSINMLTNSYEDLSFIVANDNIKYTPKMLSISELLKSRCRFFSSIANSRKRDIIDKIESNINFFINEIELERMIDNNISNCIKYSKPNTLIEISLTKNKDSIKLEFISRGDEIKD</sequence>
<reference evidence="11 12" key="1">
    <citation type="submission" date="2019-10" db="EMBL/GenBank/DDBJ databases">
        <title>Poseidonibacter ostreae sp. nov., isolated from the gut of the Ostrea denselamellosa.</title>
        <authorList>
            <person name="Choi A."/>
        </authorList>
    </citation>
    <scope>NUCLEOTIDE SEQUENCE [LARGE SCALE GENOMIC DNA]</scope>
    <source>
        <strain evidence="9 12">SJOD-M-33</strain>
        <strain evidence="10 11">SJOD-M-5</strain>
    </source>
</reference>
<dbReference type="Pfam" id="PF00512">
    <property type="entry name" value="HisKA"/>
    <property type="match status" value="1"/>
</dbReference>
<proteinExistence type="predicted"/>
<evidence type="ECO:0000313" key="9">
    <source>
        <dbReference type="EMBL" id="KAB7887043.1"/>
    </source>
</evidence>
<evidence type="ECO:0000313" key="11">
    <source>
        <dbReference type="Proteomes" id="UP000461010"/>
    </source>
</evidence>
<dbReference type="InterPro" id="IPR036097">
    <property type="entry name" value="HisK_dim/P_sf"/>
</dbReference>
<dbReference type="InterPro" id="IPR003661">
    <property type="entry name" value="HisK_dim/P_dom"/>
</dbReference>
<dbReference type="Gene3D" id="1.10.287.130">
    <property type="match status" value="1"/>
</dbReference>
<evidence type="ECO:0000256" key="6">
    <source>
        <dbReference type="SAM" id="Coils"/>
    </source>
</evidence>
<keyword evidence="7" id="KW-0812">Transmembrane</keyword>
<feature type="transmembrane region" description="Helical" evidence="7">
    <location>
        <begin position="335"/>
        <end position="356"/>
    </location>
</feature>
<dbReference type="GO" id="GO:0005886">
    <property type="term" value="C:plasma membrane"/>
    <property type="evidence" value="ECO:0007669"/>
    <property type="project" value="TreeGrafter"/>
</dbReference>
<dbReference type="PANTHER" id="PTHR45436">
    <property type="entry name" value="SENSOR HISTIDINE KINASE YKOH"/>
    <property type="match status" value="1"/>
</dbReference>
<dbReference type="SUPFAM" id="SSF55874">
    <property type="entry name" value="ATPase domain of HSP90 chaperone/DNA topoisomerase II/histidine kinase"/>
    <property type="match status" value="1"/>
</dbReference>
<feature type="transmembrane region" description="Helical" evidence="7">
    <location>
        <begin position="14"/>
        <end position="32"/>
    </location>
</feature>
<keyword evidence="7" id="KW-1133">Transmembrane helix</keyword>
<dbReference type="CDD" id="cd00082">
    <property type="entry name" value="HisKA"/>
    <property type="match status" value="1"/>
</dbReference>
<dbReference type="EC" id="2.7.13.3" evidence="2"/>
<feature type="domain" description="Histidine kinase" evidence="8">
    <location>
        <begin position="421"/>
        <end position="572"/>
    </location>
</feature>
<keyword evidence="11" id="KW-1185">Reference proteome</keyword>
<organism evidence="9 12">
    <name type="scientific">Poseidonibacter ostreae</name>
    <dbReference type="NCBI Taxonomy" id="2654171"/>
    <lineage>
        <taxon>Bacteria</taxon>
        <taxon>Pseudomonadati</taxon>
        <taxon>Campylobacterota</taxon>
        <taxon>Epsilonproteobacteria</taxon>
        <taxon>Campylobacterales</taxon>
        <taxon>Arcobacteraceae</taxon>
        <taxon>Poseidonibacter</taxon>
    </lineage>
</organism>
<dbReference type="EMBL" id="WFKJ01000009">
    <property type="protein sequence ID" value="KAB7892014.1"/>
    <property type="molecule type" value="Genomic_DNA"/>
</dbReference>
<evidence type="ECO:0000256" key="3">
    <source>
        <dbReference type="ARBA" id="ARBA00022553"/>
    </source>
</evidence>
<accession>A0A6L4WRA1</accession>
<comment type="catalytic activity">
    <reaction evidence="1">
        <text>ATP + protein L-histidine = ADP + protein N-phospho-L-histidine.</text>
        <dbReference type="EC" id="2.7.13.3"/>
    </reaction>
</comment>
<dbReference type="SMART" id="SM00388">
    <property type="entry name" value="HisKA"/>
    <property type="match status" value="1"/>
</dbReference>
<dbReference type="PROSITE" id="PS50109">
    <property type="entry name" value="HIS_KIN"/>
    <property type="match status" value="1"/>
</dbReference>
<evidence type="ECO:0000256" key="7">
    <source>
        <dbReference type="SAM" id="Phobius"/>
    </source>
</evidence>
<protein>
    <recommendedName>
        <fullName evidence="2">histidine kinase</fullName>
        <ecNumber evidence="2">2.7.13.3</ecNumber>
    </recommendedName>
</protein>